<evidence type="ECO:0000313" key="1">
    <source>
        <dbReference type="EMBL" id="MPN21422.1"/>
    </source>
</evidence>
<protein>
    <submittedName>
        <fullName evidence="1">Uncharacterized protein</fullName>
    </submittedName>
</protein>
<dbReference type="EMBL" id="VSSQ01069401">
    <property type="protein sequence ID" value="MPN21422.1"/>
    <property type="molecule type" value="Genomic_DNA"/>
</dbReference>
<accession>A0A645G618</accession>
<gene>
    <name evidence="1" type="ORF">SDC9_168801</name>
</gene>
<name>A0A645G618_9ZZZZ</name>
<dbReference type="AlphaFoldDB" id="A0A645G618"/>
<organism evidence="1">
    <name type="scientific">bioreactor metagenome</name>
    <dbReference type="NCBI Taxonomy" id="1076179"/>
    <lineage>
        <taxon>unclassified sequences</taxon>
        <taxon>metagenomes</taxon>
        <taxon>ecological metagenomes</taxon>
    </lineage>
</organism>
<comment type="caution">
    <text evidence="1">The sequence shown here is derived from an EMBL/GenBank/DDBJ whole genome shotgun (WGS) entry which is preliminary data.</text>
</comment>
<sequence length="129" mass="14453">MTIGIFGCGIAVAAATFIKFWDQPVSPENIWSVAVRLLYAIAITAPAWYTARESARHRTNADRARQTELELASIGPFIELMPEEKKIEIKEALTKSYFGRPIDSHDIQTPLDALQIKDLVIELAKVLKK</sequence>
<reference evidence="1" key="1">
    <citation type="submission" date="2019-08" db="EMBL/GenBank/DDBJ databases">
        <authorList>
            <person name="Kucharzyk K."/>
            <person name="Murdoch R.W."/>
            <person name="Higgins S."/>
            <person name="Loffler F."/>
        </authorList>
    </citation>
    <scope>NUCLEOTIDE SEQUENCE</scope>
</reference>
<proteinExistence type="predicted"/>